<dbReference type="EMBL" id="PHWZ01001111">
    <property type="protein sequence ID" value="TEY27411.1"/>
    <property type="molecule type" value="Genomic_DNA"/>
</dbReference>
<organism evidence="1 2">
    <name type="scientific">Botryotinia calthae</name>
    <dbReference type="NCBI Taxonomy" id="38488"/>
    <lineage>
        <taxon>Eukaryota</taxon>
        <taxon>Fungi</taxon>
        <taxon>Dikarya</taxon>
        <taxon>Ascomycota</taxon>
        <taxon>Pezizomycotina</taxon>
        <taxon>Leotiomycetes</taxon>
        <taxon>Helotiales</taxon>
        <taxon>Sclerotiniaceae</taxon>
        <taxon>Botryotinia</taxon>
    </lineage>
</organism>
<sequence length="134" mass="15520">MIRLACPKLSHSISAVEIILRASSWHTVPDFEHLRPKRGAARSWNWATLSYMLGRYPLRFVNLEKRTTRWSIFTTDFLLQSTHHDPVSTRCPRDDCEFTGPLLRLKEGFQPISTPFPRYVELMTKISSTITLAT</sequence>
<evidence type="ECO:0000313" key="1">
    <source>
        <dbReference type="EMBL" id="TEY27411.1"/>
    </source>
</evidence>
<comment type="caution">
    <text evidence="1">The sequence shown here is derived from an EMBL/GenBank/DDBJ whole genome shotgun (WGS) entry which is preliminary data.</text>
</comment>
<accession>A0A4Y8CG69</accession>
<keyword evidence="2" id="KW-1185">Reference proteome</keyword>
<dbReference type="OrthoDB" id="10554068at2759"/>
<dbReference type="AlphaFoldDB" id="A0A4Y8CG69"/>
<evidence type="ECO:0000313" key="2">
    <source>
        <dbReference type="Proteomes" id="UP000297299"/>
    </source>
</evidence>
<gene>
    <name evidence="1" type="ORF">BOTCAL_1115g00020</name>
</gene>
<reference evidence="1 2" key="1">
    <citation type="submission" date="2017-11" db="EMBL/GenBank/DDBJ databases">
        <title>Comparative genomics of Botrytis spp.</title>
        <authorList>
            <person name="Valero-Jimenez C.A."/>
            <person name="Tapia P."/>
            <person name="Veloso J."/>
            <person name="Silva-Moreno E."/>
            <person name="Staats M."/>
            <person name="Valdes J.H."/>
            <person name="Van Kan J.A.L."/>
        </authorList>
    </citation>
    <scope>NUCLEOTIDE SEQUENCE [LARGE SCALE GENOMIC DNA]</scope>
    <source>
        <strain evidence="1 2">MUCL2830</strain>
    </source>
</reference>
<proteinExistence type="predicted"/>
<dbReference type="Proteomes" id="UP000297299">
    <property type="component" value="Unassembled WGS sequence"/>
</dbReference>
<name>A0A4Y8CG69_9HELO</name>
<protein>
    <submittedName>
        <fullName evidence="1">Uncharacterized protein</fullName>
    </submittedName>
</protein>